<dbReference type="EMBL" id="AP012320">
    <property type="protein sequence ID" value="BAL94698.1"/>
    <property type="molecule type" value="Genomic_DNA"/>
</dbReference>
<keyword evidence="3" id="KW-0443">Lipid metabolism</keyword>
<evidence type="ECO:0000256" key="3">
    <source>
        <dbReference type="ARBA" id="ARBA00023098"/>
    </source>
</evidence>
<accession>I0HNW1</accession>
<dbReference type="Gene3D" id="3.40.50.1820">
    <property type="entry name" value="alpha/beta hydrolase"/>
    <property type="match status" value="2"/>
</dbReference>
<reference evidence="5 6" key="1">
    <citation type="journal article" date="2012" name="J. Bacteriol.">
        <title>Complete genome sequence of phototrophic betaproteobacterium Rubrivivax gelatinosus IL144.</title>
        <authorList>
            <person name="Nagashima S."/>
            <person name="Kamimura A."/>
            <person name="Shimizu T."/>
            <person name="Nakamura-isaki S."/>
            <person name="Aono E."/>
            <person name="Sakamoto K."/>
            <person name="Ichikawa N."/>
            <person name="Nakazawa H."/>
            <person name="Sekine M."/>
            <person name="Yamazaki S."/>
            <person name="Fujita N."/>
            <person name="Shimada K."/>
            <person name="Hanada S."/>
            <person name="Nagashima K.V.P."/>
        </authorList>
    </citation>
    <scope>NUCLEOTIDE SEQUENCE [LARGE SCALE GENOMIC DNA]</scope>
    <source>
        <strain evidence="6">NBRC 100245 / IL144</strain>
    </source>
</reference>
<dbReference type="PATRIC" id="fig|983917.3.peg.1325"/>
<sequence length="340" mass="35519">MLATVGAAAAPVGLAAVRWQDPARAAWGVDGPRPVAALLWYPAADGAAEQDWQVPPFEPLPVAVGAAPAPGRRPLVLLSHGTGGSAASLGWLARELAAAGYLVAALNHHGNTAAEPEARLEGFVAWWERPLDLRVAIDRLLADPDWGPRIDAGRIGVAGFSLGGLTALASAGAQPRWAAWSAACAAAPATPGCALPPEAVARWTWADVDALRRSEGFAPSLARADAELHDARVRAVFAIAPAMAAALAHAPLAVPVEIVVGEADDQVDLADLRAWDQVPSVSVERLPGVTHYAFLMGCGLRGRLFAAAICRDPPGVDRARLHADTAARARRFFDRELAPR</sequence>
<dbReference type="PANTHER" id="PTHR10272:SF0">
    <property type="entry name" value="PLATELET-ACTIVATING FACTOR ACETYLHYDROLASE"/>
    <property type="match status" value="1"/>
</dbReference>
<dbReference type="GO" id="GO:0016042">
    <property type="term" value="P:lipid catabolic process"/>
    <property type="evidence" value="ECO:0007669"/>
    <property type="project" value="UniProtKB-KW"/>
</dbReference>
<feature type="domain" description="Serine aminopeptidase S33" evidence="4">
    <location>
        <begin position="73"/>
        <end position="291"/>
    </location>
</feature>
<name>I0HNW1_RUBGI</name>
<evidence type="ECO:0000256" key="2">
    <source>
        <dbReference type="ARBA" id="ARBA00022963"/>
    </source>
</evidence>
<keyword evidence="2" id="KW-0442">Lipid degradation</keyword>
<evidence type="ECO:0000313" key="5">
    <source>
        <dbReference type="EMBL" id="BAL94698.1"/>
    </source>
</evidence>
<dbReference type="InterPro" id="IPR016986">
    <property type="entry name" value="UCP031982_abhydr"/>
</dbReference>
<proteinExistence type="predicted"/>
<dbReference type="SUPFAM" id="SSF53474">
    <property type="entry name" value="alpha/beta-Hydrolases"/>
    <property type="match status" value="1"/>
</dbReference>
<keyword evidence="6" id="KW-1185">Reference proteome</keyword>
<dbReference type="KEGG" id="rge:RGE_13570"/>
<dbReference type="PIRSF" id="PIRSF031982">
    <property type="entry name" value="UCP031982_abhydr"/>
    <property type="match status" value="1"/>
</dbReference>
<dbReference type="eggNOG" id="COG4188">
    <property type="taxonomic scope" value="Bacteria"/>
</dbReference>
<organism evidence="5 6">
    <name type="scientific">Rubrivivax gelatinosus (strain NBRC 100245 / IL144)</name>
    <dbReference type="NCBI Taxonomy" id="983917"/>
    <lineage>
        <taxon>Bacteria</taxon>
        <taxon>Pseudomonadati</taxon>
        <taxon>Pseudomonadota</taxon>
        <taxon>Betaproteobacteria</taxon>
        <taxon>Burkholderiales</taxon>
        <taxon>Sphaerotilaceae</taxon>
        <taxon>Rubrivivax</taxon>
    </lineage>
</organism>
<dbReference type="InterPro" id="IPR029058">
    <property type="entry name" value="AB_hydrolase_fold"/>
</dbReference>
<keyword evidence="1" id="KW-0378">Hydrolase</keyword>
<dbReference type="InterPro" id="IPR022742">
    <property type="entry name" value="Hydrolase_4"/>
</dbReference>
<dbReference type="PANTHER" id="PTHR10272">
    <property type="entry name" value="PLATELET-ACTIVATING FACTOR ACETYLHYDROLASE"/>
    <property type="match status" value="1"/>
</dbReference>
<protein>
    <submittedName>
        <fullName evidence="5">Peptidase S9 family protein</fullName>
    </submittedName>
</protein>
<evidence type="ECO:0000259" key="4">
    <source>
        <dbReference type="Pfam" id="PF12146"/>
    </source>
</evidence>
<dbReference type="Proteomes" id="UP000007883">
    <property type="component" value="Chromosome"/>
</dbReference>
<dbReference type="STRING" id="983917.RGE_13570"/>
<dbReference type="HOGENOM" id="CLU_045366_1_0_4"/>
<evidence type="ECO:0000256" key="1">
    <source>
        <dbReference type="ARBA" id="ARBA00022801"/>
    </source>
</evidence>
<gene>
    <name evidence="5" type="ordered locus">RGE_13570</name>
</gene>
<dbReference type="Pfam" id="PF12146">
    <property type="entry name" value="Hydrolase_4"/>
    <property type="match status" value="1"/>
</dbReference>
<evidence type="ECO:0000313" key="6">
    <source>
        <dbReference type="Proteomes" id="UP000007883"/>
    </source>
</evidence>
<dbReference type="GO" id="GO:0003847">
    <property type="term" value="F:1-alkyl-2-acetylglycerophosphocholine esterase activity"/>
    <property type="evidence" value="ECO:0007669"/>
    <property type="project" value="TreeGrafter"/>
</dbReference>
<dbReference type="AlphaFoldDB" id="I0HNW1"/>